<comment type="similarity">
    <text evidence="1 2">Belongs to the anti-sigma-factor antagonist family.</text>
</comment>
<dbReference type="InterPro" id="IPR003658">
    <property type="entry name" value="Anti-sigma_ant"/>
</dbReference>
<evidence type="ECO:0000256" key="2">
    <source>
        <dbReference type="RuleBase" id="RU003749"/>
    </source>
</evidence>
<dbReference type="PROSITE" id="PS50801">
    <property type="entry name" value="STAS"/>
    <property type="match status" value="1"/>
</dbReference>
<dbReference type="CDD" id="cd07043">
    <property type="entry name" value="STAS_anti-anti-sigma_factors"/>
    <property type="match status" value="1"/>
</dbReference>
<proteinExistence type="inferred from homology"/>
<evidence type="ECO:0000313" key="4">
    <source>
        <dbReference type="EMBL" id="MFB9348768.1"/>
    </source>
</evidence>
<comment type="caution">
    <text evidence="4">The sequence shown here is derived from an EMBL/GenBank/DDBJ whole genome shotgun (WGS) entry which is preliminary data.</text>
</comment>
<keyword evidence="5" id="KW-1185">Reference proteome</keyword>
<feature type="domain" description="STAS" evidence="3">
    <location>
        <begin position="1"/>
        <end position="103"/>
    </location>
</feature>
<evidence type="ECO:0000313" key="5">
    <source>
        <dbReference type="Proteomes" id="UP001589753"/>
    </source>
</evidence>
<organism evidence="4 5">
    <name type="scientific">Streptomyces heliomycini</name>
    <dbReference type="NCBI Taxonomy" id="284032"/>
    <lineage>
        <taxon>Bacteria</taxon>
        <taxon>Bacillati</taxon>
        <taxon>Actinomycetota</taxon>
        <taxon>Actinomycetes</taxon>
        <taxon>Kitasatosporales</taxon>
        <taxon>Streptomycetaceae</taxon>
        <taxon>Streptomyces</taxon>
    </lineage>
</organism>
<dbReference type="PANTHER" id="PTHR33495:SF2">
    <property type="entry name" value="ANTI-SIGMA FACTOR ANTAGONIST TM_1081-RELATED"/>
    <property type="match status" value="1"/>
</dbReference>
<evidence type="ECO:0000256" key="1">
    <source>
        <dbReference type="ARBA" id="ARBA00009013"/>
    </source>
</evidence>
<sequence length="103" mass="10763">MIDGIRLVTLHGVIDDDAQDMLCEALLDEEGTASTRIVADLSGVTFMDSTGVNVFVAAHPRTTEAAGRVRVAGAQRPVRRVPQVTGADAFIACRPGTGQALTA</sequence>
<evidence type="ECO:0000259" key="3">
    <source>
        <dbReference type="PROSITE" id="PS50801"/>
    </source>
</evidence>
<reference evidence="4 5" key="1">
    <citation type="submission" date="2024-09" db="EMBL/GenBank/DDBJ databases">
        <authorList>
            <person name="Sun Q."/>
            <person name="Mori K."/>
        </authorList>
    </citation>
    <scope>NUCLEOTIDE SEQUENCE [LARGE SCALE GENOMIC DNA]</scope>
    <source>
        <strain evidence="4 5">JCM 9767</strain>
    </source>
</reference>
<dbReference type="EMBL" id="JBHMDI010000033">
    <property type="protein sequence ID" value="MFB9348768.1"/>
    <property type="molecule type" value="Genomic_DNA"/>
</dbReference>
<gene>
    <name evidence="4" type="ORF">ACFFUA_15075</name>
</gene>
<protein>
    <recommendedName>
        <fullName evidence="2">Anti-sigma factor antagonist</fullName>
    </recommendedName>
</protein>
<dbReference type="InterPro" id="IPR036513">
    <property type="entry name" value="STAS_dom_sf"/>
</dbReference>
<dbReference type="Proteomes" id="UP001589753">
    <property type="component" value="Unassembled WGS sequence"/>
</dbReference>
<accession>A0ABV5L9E3</accession>
<dbReference type="Gene3D" id="3.30.750.24">
    <property type="entry name" value="STAS domain"/>
    <property type="match status" value="1"/>
</dbReference>
<dbReference type="SUPFAM" id="SSF52091">
    <property type="entry name" value="SpoIIaa-like"/>
    <property type="match status" value="1"/>
</dbReference>
<dbReference type="InterPro" id="IPR002645">
    <property type="entry name" value="STAS_dom"/>
</dbReference>
<name>A0ABV5L9E3_9ACTN</name>
<dbReference type="PANTHER" id="PTHR33495">
    <property type="entry name" value="ANTI-SIGMA FACTOR ANTAGONIST TM_1081-RELATED-RELATED"/>
    <property type="match status" value="1"/>
</dbReference>
<dbReference type="RefSeq" id="WP_366483227.1">
    <property type="nucleotide sequence ID" value="NZ_JBHMDI010000033.1"/>
</dbReference>
<dbReference type="NCBIfam" id="TIGR00377">
    <property type="entry name" value="ant_ant_sig"/>
    <property type="match status" value="1"/>
</dbReference>
<dbReference type="Pfam" id="PF01740">
    <property type="entry name" value="STAS"/>
    <property type="match status" value="1"/>
</dbReference>